<feature type="compositionally biased region" description="Basic and acidic residues" evidence="1">
    <location>
        <begin position="296"/>
        <end position="310"/>
    </location>
</feature>
<dbReference type="Pfam" id="PF02845">
    <property type="entry name" value="CUE"/>
    <property type="match status" value="1"/>
</dbReference>
<feature type="compositionally biased region" description="Polar residues" evidence="1">
    <location>
        <begin position="160"/>
        <end position="172"/>
    </location>
</feature>
<dbReference type="EMBL" id="ML996580">
    <property type="protein sequence ID" value="KAF2754513.1"/>
    <property type="molecule type" value="Genomic_DNA"/>
</dbReference>
<dbReference type="GO" id="GO:0043130">
    <property type="term" value="F:ubiquitin binding"/>
    <property type="evidence" value="ECO:0007669"/>
    <property type="project" value="InterPro"/>
</dbReference>
<protein>
    <recommendedName>
        <fullName evidence="2">CUE domain-containing protein</fullName>
    </recommendedName>
</protein>
<feature type="region of interest" description="Disordered" evidence="1">
    <location>
        <begin position="147"/>
        <end position="353"/>
    </location>
</feature>
<evidence type="ECO:0000313" key="3">
    <source>
        <dbReference type="EMBL" id="KAF2754513.1"/>
    </source>
</evidence>
<evidence type="ECO:0000313" key="4">
    <source>
        <dbReference type="Proteomes" id="UP000799437"/>
    </source>
</evidence>
<reference evidence="3" key="1">
    <citation type="journal article" date="2020" name="Stud. Mycol.">
        <title>101 Dothideomycetes genomes: a test case for predicting lifestyles and emergence of pathogens.</title>
        <authorList>
            <person name="Haridas S."/>
            <person name="Albert R."/>
            <person name="Binder M."/>
            <person name="Bloem J."/>
            <person name="Labutti K."/>
            <person name="Salamov A."/>
            <person name="Andreopoulos B."/>
            <person name="Baker S."/>
            <person name="Barry K."/>
            <person name="Bills G."/>
            <person name="Bluhm B."/>
            <person name="Cannon C."/>
            <person name="Castanera R."/>
            <person name="Culley D."/>
            <person name="Daum C."/>
            <person name="Ezra D."/>
            <person name="Gonzalez J."/>
            <person name="Henrissat B."/>
            <person name="Kuo A."/>
            <person name="Liang C."/>
            <person name="Lipzen A."/>
            <person name="Lutzoni F."/>
            <person name="Magnuson J."/>
            <person name="Mondo S."/>
            <person name="Nolan M."/>
            <person name="Ohm R."/>
            <person name="Pangilinan J."/>
            <person name="Park H.-J."/>
            <person name="Ramirez L."/>
            <person name="Alfaro M."/>
            <person name="Sun H."/>
            <person name="Tritt A."/>
            <person name="Yoshinaga Y."/>
            <person name="Zwiers L.-H."/>
            <person name="Turgeon B."/>
            <person name="Goodwin S."/>
            <person name="Spatafora J."/>
            <person name="Crous P."/>
            <person name="Grigoriev I."/>
        </authorList>
    </citation>
    <scope>NUCLEOTIDE SEQUENCE</scope>
    <source>
        <strain evidence="3">CBS 121739</strain>
    </source>
</reference>
<dbReference type="FunFam" id="1.10.8.10:FF:000064">
    <property type="entry name" value="Similar to CUE domain-containing protein"/>
    <property type="match status" value="1"/>
</dbReference>
<evidence type="ECO:0000256" key="1">
    <source>
        <dbReference type="SAM" id="MobiDB-lite"/>
    </source>
</evidence>
<evidence type="ECO:0000259" key="2">
    <source>
        <dbReference type="PROSITE" id="PS51140"/>
    </source>
</evidence>
<dbReference type="RefSeq" id="XP_033596964.1">
    <property type="nucleotide sequence ID" value="XM_033739260.1"/>
</dbReference>
<feature type="compositionally biased region" description="Basic and acidic residues" evidence="1">
    <location>
        <begin position="178"/>
        <end position="195"/>
    </location>
</feature>
<feature type="region of interest" description="Disordered" evidence="1">
    <location>
        <begin position="38"/>
        <end position="120"/>
    </location>
</feature>
<dbReference type="Gene3D" id="1.10.8.10">
    <property type="entry name" value="DNA helicase RuvA subunit, C-terminal domain"/>
    <property type="match status" value="1"/>
</dbReference>
<dbReference type="Proteomes" id="UP000799437">
    <property type="component" value="Unassembled WGS sequence"/>
</dbReference>
<feature type="domain" description="CUE" evidence="2">
    <location>
        <begin position="2"/>
        <end position="46"/>
    </location>
</feature>
<proteinExistence type="predicted"/>
<dbReference type="PANTHER" id="PTHR16461:SF5">
    <property type="entry name" value="TOLL-INTERACTING PROTEIN"/>
    <property type="match status" value="1"/>
</dbReference>
<sequence length="353" mass="39238">MSPKAQAEATLIEAFPSVDAQVVRAVLHASGGRMEPAFEALLGMSDPNYKEEAPPQQPPRPTAAQKQLEEDERLARQLAEHYQAQGQGSRSRGAPQPYARSQRQEPEDRERSFFDDDLPEIGENIRKGFLETQKNVNKWITDFKKKIDGEDEDEYDGRPSQRQNFGASQSDQLYGIQRDAERRARQSGDRDRYDADPQIISDDFTTLRMQDNDPPAQPPRPGRPHANPDLFKPTPAPPQSGPVDEVEAFDVKRMGNRQPSPGGNKKKWQPLTSVAPNPEGDDHDPFSLGDSEDEDTKAKDTRADDSERLKKAAATGPSVSPIEAGKPVEAAERSGSMGTRNKEAEELLTKETK</sequence>
<dbReference type="PROSITE" id="PS51140">
    <property type="entry name" value="CUE"/>
    <property type="match status" value="1"/>
</dbReference>
<dbReference type="GO" id="GO:0005737">
    <property type="term" value="C:cytoplasm"/>
    <property type="evidence" value="ECO:0007669"/>
    <property type="project" value="TreeGrafter"/>
</dbReference>
<dbReference type="GO" id="GO:0006511">
    <property type="term" value="P:ubiquitin-dependent protein catabolic process"/>
    <property type="evidence" value="ECO:0007669"/>
    <property type="project" value="TreeGrafter"/>
</dbReference>
<dbReference type="InterPro" id="IPR003892">
    <property type="entry name" value="CUE"/>
</dbReference>
<dbReference type="PANTHER" id="PTHR16461">
    <property type="entry name" value="TOLL-INTERACTING PROTEIN"/>
    <property type="match status" value="1"/>
</dbReference>
<dbReference type="OrthoDB" id="9942608at2759"/>
<dbReference type="SUPFAM" id="SSF46934">
    <property type="entry name" value="UBA-like"/>
    <property type="match status" value="1"/>
</dbReference>
<accession>A0A6A6VW96</accession>
<name>A0A6A6VW96_9PEZI</name>
<dbReference type="AlphaFoldDB" id="A0A6A6VW96"/>
<dbReference type="SMART" id="SM00546">
    <property type="entry name" value="CUE"/>
    <property type="match status" value="1"/>
</dbReference>
<dbReference type="GeneID" id="54480314"/>
<dbReference type="InterPro" id="IPR009060">
    <property type="entry name" value="UBA-like_sf"/>
</dbReference>
<feature type="compositionally biased region" description="Basic and acidic residues" evidence="1">
    <location>
        <begin position="102"/>
        <end position="114"/>
    </location>
</feature>
<feature type="compositionally biased region" description="Basic and acidic residues" evidence="1">
    <location>
        <begin position="340"/>
        <end position="353"/>
    </location>
</feature>
<gene>
    <name evidence="3" type="ORF">EJ05DRAFT_143672</name>
</gene>
<keyword evidence="4" id="KW-1185">Reference proteome</keyword>
<dbReference type="GO" id="GO:0031624">
    <property type="term" value="F:ubiquitin conjugating enzyme binding"/>
    <property type="evidence" value="ECO:0007669"/>
    <property type="project" value="TreeGrafter"/>
</dbReference>
<organism evidence="3 4">
    <name type="scientific">Pseudovirgaria hyperparasitica</name>
    <dbReference type="NCBI Taxonomy" id="470096"/>
    <lineage>
        <taxon>Eukaryota</taxon>
        <taxon>Fungi</taxon>
        <taxon>Dikarya</taxon>
        <taxon>Ascomycota</taxon>
        <taxon>Pezizomycotina</taxon>
        <taxon>Dothideomycetes</taxon>
        <taxon>Dothideomycetes incertae sedis</taxon>
        <taxon>Acrospermales</taxon>
        <taxon>Acrospermaceae</taxon>
        <taxon>Pseudovirgaria</taxon>
    </lineage>
</organism>